<accession>A0A0F9F6S7</accession>
<dbReference type="AlphaFoldDB" id="A0A0F9F6S7"/>
<comment type="caution">
    <text evidence="1">The sequence shown here is derived from an EMBL/GenBank/DDBJ whole genome shotgun (WGS) entry which is preliminary data.</text>
</comment>
<organism evidence="1">
    <name type="scientific">marine sediment metagenome</name>
    <dbReference type="NCBI Taxonomy" id="412755"/>
    <lineage>
        <taxon>unclassified sequences</taxon>
        <taxon>metagenomes</taxon>
        <taxon>ecological metagenomes</taxon>
    </lineage>
</organism>
<reference evidence="1" key="1">
    <citation type="journal article" date="2015" name="Nature">
        <title>Complex archaea that bridge the gap between prokaryotes and eukaryotes.</title>
        <authorList>
            <person name="Spang A."/>
            <person name="Saw J.H."/>
            <person name="Jorgensen S.L."/>
            <person name="Zaremba-Niedzwiedzka K."/>
            <person name="Martijn J."/>
            <person name="Lind A.E."/>
            <person name="van Eijk R."/>
            <person name="Schleper C."/>
            <person name="Guy L."/>
            <person name="Ettema T.J."/>
        </authorList>
    </citation>
    <scope>NUCLEOTIDE SEQUENCE</scope>
</reference>
<dbReference type="EMBL" id="LAZR01031708">
    <property type="protein sequence ID" value="KKL52955.1"/>
    <property type="molecule type" value="Genomic_DNA"/>
</dbReference>
<sequence length="139" mass="14407">MEYDIHNHVKVRTGIAPVAALGADTDSAVIDTVGFESFEWLIAMGVITTGTFSLVFEESDVVTFGGEETLVPAANLLGASPTYIATDDGQVRRIGVTGKKRFQRCTLVGASTPVATGAVLALLGNPKTVPVGAQATAEV</sequence>
<evidence type="ECO:0000313" key="1">
    <source>
        <dbReference type="EMBL" id="KKL52955.1"/>
    </source>
</evidence>
<feature type="non-terminal residue" evidence="1">
    <location>
        <position position="139"/>
    </location>
</feature>
<protein>
    <submittedName>
        <fullName evidence="1">Uncharacterized protein</fullName>
    </submittedName>
</protein>
<gene>
    <name evidence="1" type="ORF">LCGC14_2280290</name>
</gene>
<name>A0A0F9F6S7_9ZZZZ</name>
<proteinExistence type="predicted"/>